<comment type="caution">
    <text evidence="1">The sequence shown here is derived from an EMBL/GenBank/DDBJ whole genome shotgun (WGS) entry which is preliminary data.</text>
</comment>
<protein>
    <submittedName>
        <fullName evidence="1">Uncharacterized protein</fullName>
    </submittedName>
</protein>
<organism evidence="1 2">
    <name type="scientific">Cymbomonas tetramitiformis</name>
    <dbReference type="NCBI Taxonomy" id="36881"/>
    <lineage>
        <taxon>Eukaryota</taxon>
        <taxon>Viridiplantae</taxon>
        <taxon>Chlorophyta</taxon>
        <taxon>Pyramimonadophyceae</taxon>
        <taxon>Pyramimonadales</taxon>
        <taxon>Pyramimonadaceae</taxon>
        <taxon>Cymbomonas</taxon>
    </lineage>
</organism>
<keyword evidence="2" id="KW-1185">Reference proteome</keyword>
<accession>A0AAE0G6V5</accession>
<name>A0AAE0G6V5_9CHLO</name>
<evidence type="ECO:0000313" key="1">
    <source>
        <dbReference type="EMBL" id="KAK3272608.1"/>
    </source>
</evidence>
<reference evidence="1 2" key="1">
    <citation type="journal article" date="2015" name="Genome Biol. Evol.">
        <title>Comparative Genomics of a Bacterivorous Green Alga Reveals Evolutionary Causalities and Consequences of Phago-Mixotrophic Mode of Nutrition.</title>
        <authorList>
            <person name="Burns J.A."/>
            <person name="Paasch A."/>
            <person name="Narechania A."/>
            <person name="Kim E."/>
        </authorList>
    </citation>
    <scope>NUCLEOTIDE SEQUENCE [LARGE SCALE GENOMIC DNA]</scope>
    <source>
        <strain evidence="1 2">PLY_AMNH</strain>
    </source>
</reference>
<gene>
    <name evidence="1" type="ORF">CYMTET_19105</name>
</gene>
<evidence type="ECO:0000313" key="2">
    <source>
        <dbReference type="Proteomes" id="UP001190700"/>
    </source>
</evidence>
<dbReference type="Proteomes" id="UP001190700">
    <property type="component" value="Unassembled WGS sequence"/>
</dbReference>
<proteinExistence type="predicted"/>
<dbReference type="AlphaFoldDB" id="A0AAE0G6V5"/>
<sequence>ERMEGEGRGAEWQRKGNGFVIWQEFDKMKLEVEKRAHDLQYTYHKAKVQNANETKMQKEQMEMERFRKTLGMGSFKYRWQIHPIGVGHAYKVDIQLMAVPCMLAFPVPGSYELTAKHERDMKLKLHHVKTGHGSQSSCDPIPTTSMLHFRGSSASRMWEYWEYFYCDLN</sequence>
<feature type="non-terminal residue" evidence="1">
    <location>
        <position position="1"/>
    </location>
</feature>
<dbReference type="EMBL" id="LGRX02008878">
    <property type="protein sequence ID" value="KAK3272608.1"/>
    <property type="molecule type" value="Genomic_DNA"/>
</dbReference>